<sequence>MLSISIFIIIDKKAKSQKPINNKPGYDMKYINSYIYKYCSINDYQRFFDELFETERRYDTLSVIKPYKTLVQWAIRVRVPLQELVSEKKKSVYHVHSLFGAFEDEKFLGLTYYKVKNPQTRDQFNQWNTEKIAIYRRCNPNMVSYFINNKYKEYYIPYDWISRKKIQL</sequence>
<dbReference type="OrthoDB" id="2303275at2759"/>
<proteinExistence type="predicted"/>
<organism evidence="1 2">
    <name type="scientific">Gigaspora rosea</name>
    <dbReference type="NCBI Taxonomy" id="44941"/>
    <lineage>
        <taxon>Eukaryota</taxon>
        <taxon>Fungi</taxon>
        <taxon>Fungi incertae sedis</taxon>
        <taxon>Mucoromycota</taxon>
        <taxon>Glomeromycotina</taxon>
        <taxon>Glomeromycetes</taxon>
        <taxon>Diversisporales</taxon>
        <taxon>Gigasporaceae</taxon>
        <taxon>Gigaspora</taxon>
    </lineage>
</organism>
<keyword evidence="2" id="KW-1185">Reference proteome</keyword>
<accession>A0A397U460</accession>
<evidence type="ECO:0000313" key="1">
    <source>
        <dbReference type="EMBL" id="RIB03539.1"/>
    </source>
</evidence>
<evidence type="ECO:0000313" key="2">
    <source>
        <dbReference type="Proteomes" id="UP000266673"/>
    </source>
</evidence>
<protein>
    <submittedName>
        <fullName evidence="1">Uncharacterized protein</fullName>
    </submittedName>
</protein>
<dbReference type="Proteomes" id="UP000266673">
    <property type="component" value="Unassembled WGS sequence"/>
</dbReference>
<reference evidence="1 2" key="1">
    <citation type="submission" date="2018-06" db="EMBL/GenBank/DDBJ databases">
        <title>Comparative genomics reveals the genomic features of Rhizophagus irregularis, R. cerebriforme, R. diaphanum and Gigaspora rosea, and their symbiotic lifestyle signature.</title>
        <authorList>
            <person name="Morin E."/>
            <person name="San Clemente H."/>
            <person name="Chen E.C.H."/>
            <person name="De La Providencia I."/>
            <person name="Hainaut M."/>
            <person name="Kuo A."/>
            <person name="Kohler A."/>
            <person name="Murat C."/>
            <person name="Tang N."/>
            <person name="Roy S."/>
            <person name="Loubradou J."/>
            <person name="Henrissat B."/>
            <person name="Grigoriev I.V."/>
            <person name="Corradi N."/>
            <person name="Roux C."/>
            <person name="Martin F.M."/>
        </authorList>
    </citation>
    <scope>NUCLEOTIDE SEQUENCE [LARGE SCALE GENOMIC DNA]</scope>
    <source>
        <strain evidence="1 2">DAOM 194757</strain>
    </source>
</reference>
<gene>
    <name evidence="1" type="ORF">C2G38_2224775</name>
</gene>
<dbReference type="EMBL" id="QKWP01002383">
    <property type="protein sequence ID" value="RIB03539.1"/>
    <property type="molecule type" value="Genomic_DNA"/>
</dbReference>
<comment type="caution">
    <text evidence="1">The sequence shown here is derived from an EMBL/GenBank/DDBJ whole genome shotgun (WGS) entry which is preliminary data.</text>
</comment>
<dbReference type="AlphaFoldDB" id="A0A397U460"/>
<name>A0A397U460_9GLOM</name>